<protein>
    <recommendedName>
        <fullName evidence="2">EthD domain-containing protein</fullName>
    </recommendedName>
</protein>
<dbReference type="InterPro" id="IPR011008">
    <property type="entry name" value="Dimeric_a/b-barrel"/>
</dbReference>
<dbReference type="OrthoDB" id="2519291at2759"/>
<dbReference type="InterPro" id="IPR009799">
    <property type="entry name" value="EthD_dom"/>
</dbReference>
<reference evidence="3" key="1">
    <citation type="journal article" date="2020" name="Stud. Mycol.">
        <title>101 Dothideomycetes genomes: a test case for predicting lifestyles and emergence of pathogens.</title>
        <authorList>
            <person name="Haridas S."/>
            <person name="Albert R."/>
            <person name="Binder M."/>
            <person name="Bloem J."/>
            <person name="Labutti K."/>
            <person name="Salamov A."/>
            <person name="Andreopoulos B."/>
            <person name="Baker S."/>
            <person name="Barry K."/>
            <person name="Bills G."/>
            <person name="Bluhm B."/>
            <person name="Cannon C."/>
            <person name="Castanera R."/>
            <person name="Culley D."/>
            <person name="Daum C."/>
            <person name="Ezra D."/>
            <person name="Gonzalez J."/>
            <person name="Henrissat B."/>
            <person name="Kuo A."/>
            <person name="Liang C."/>
            <person name="Lipzen A."/>
            <person name="Lutzoni F."/>
            <person name="Magnuson J."/>
            <person name="Mondo S."/>
            <person name="Nolan M."/>
            <person name="Ohm R."/>
            <person name="Pangilinan J."/>
            <person name="Park H.-J."/>
            <person name="Ramirez L."/>
            <person name="Alfaro M."/>
            <person name="Sun H."/>
            <person name="Tritt A."/>
            <person name="Yoshinaga Y."/>
            <person name="Zwiers L.-H."/>
            <person name="Turgeon B."/>
            <person name="Goodwin S."/>
            <person name="Spatafora J."/>
            <person name="Crous P."/>
            <person name="Grigoriev I."/>
        </authorList>
    </citation>
    <scope>NUCLEOTIDE SEQUENCE</scope>
    <source>
        <strain evidence="3">CBS 123094</strain>
    </source>
</reference>
<dbReference type="AlphaFoldDB" id="A0A6A5X2G5"/>
<dbReference type="GO" id="GO:0016491">
    <property type="term" value="F:oxidoreductase activity"/>
    <property type="evidence" value="ECO:0007669"/>
    <property type="project" value="InterPro"/>
</dbReference>
<evidence type="ECO:0000313" key="4">
    <source>
        <dbReference type="Proteomes" id="UP000799779"/>
    </source>
</evidence>
<sequence>MPHTLVFFMSRLPTLSHADFKHCLETQYIPLLKSIVGEEFPLSYTRHYIDYEANPHGNIKAMEEGEAAFDAIGVLTFADKAHLERFSRRAGEGDNGGRLRECKRSWMEVEAMRGWVVGETRSTGRDGKDVGWRFVGSV</sequence>
<dbReference type="Gene3D" id="3.30.70.100">
    <property type="match status" value="1"/>
</dbReference>
<keyword evidence="4" id="KW-1185">Reference proteome</keyword>
<comment type="similarity">
    <text evidence="1">Belongs to the tpcK family.</text>
</comment>
<feature type="domain" description="EthD" evidence="2">
    <location>
        <begin position="13"/>
        <end position="85"/>
    </location>
</feature>
<accession>A0A6A5X2G5</accession>
<evidence type="ECO:0000256" key="1">
    <source>
        <dbReference type="ARBA" id="ARBA00005986"/>
    </source>
</evidence>
<name>A0A6A5X2G5_9PLEO</name>
<dbReference type="Proteomes" id="UP000799779">
    <property type="component" value="Unassembled WGS sequence"/>
</dbReference>
<gene>
    <name evidence="3" type="ORF">P154DRAFT_481166</name>
</gene>
<proteinExistence type="inferred from homology"/>
<dbReference type="EMBL" id="ML977558">
    <property type="protein sequence ID" value="KAF2007135.1"/>
    <property type="molecule type" value="Genomic_DNA"/>
</dbReference>
<dbReference type="Pfam" id="PF07110">
    <property type="entry name" value="EthD"/>
    <property type="match status" value="1"/>
</dbReference>
<organism evidence="3 4">
    <name type="scientific">Amniculicola lignicola CBS 123094</name>
    <dbReference type="NCBI Taxonomy" id="1392246"/>
    <lineage>
        <taxon>Eukaryota</taxon>
        <taxon>Fungi</taxon>
        <taxon>Dikarya</taxon>
        <taxon>Ascomycota</taxon>
        <taxon>Pezizomycotina</taxon>
        <taxon>Dothideomycetes</taxon>
        <taxon>Pleosporomycetidae</taxon>
        <taxon>Pleosporales</taxon>
        <taxon>Amniculicolaceae</taxon>
        <taxon>Amniculicola</taxon>
    </lineage>
</organism>
<dbReference type="SUPFAM" id="SSF54909">
    <property type="entry name" value="Dimeric alpha+beta barrel"/>
    <property type="match status" value="1"/>
</dbReference>
<evidence type="ECO:0000313" key="3">
    <source>
        <dbReference type="EMBL" id="KAF2007135.1"/>
    </source>
</evidence>
<evidence type="ECO:0000259" key="2">
    <source>
        <dbReference type="Pfam" id="PF07110"/>
    </source>
</evidence>